<dbReference type="EC" id="1.1.1.22" evidence="3 8"/>
<dbReference type="AlphaFoldDB" id="A0A410P715"/>
<protein>
    <recommendedName>
        <fullName evidence="4 8">UDP-glucose 6-dehydrogenase</fullName>
        <ecNumber evidence="3 8">1.1.1.22</ecNumber>
    </recommendedName>
</protein>
<evidence type="ECO:0000313" key="13">
    <source>
        <dbReference type="EMBL" id="QAT17995.1"/>
    </source>
</evidence>
<dbReference type="NCBIfam" id="TIGR03026">
    <property type="entry name" value="NDP-sugDHase"/>
    <property type="match status" value="1"/>
</dbReference>
<feature type="binding site" evidence="10">
    <location>
        <position position="257"/>
    </location>
    <ligand>
        <name>substrate</name>
    </ligand>
</feature>
<dbReference type="InterPro" id="IPR028357">
    <property type="entry name" value="UDPglc_DH_bac"/>
</dbReference>
<name>A0A410P715_VELA1</name>
<feature type="binding site" evidence="11">
    <location>
        <position position="327"/>
    </location>
    <ligand>
        <name>NAD(+)</name>
        <dbReference type="ChEBI" id="CHEBI:57540"/>
    </ligand>
</feature>
<evidence type="ECO:0000256" key="9">
    <source>
        <dbReference type="PIRSR" id="PIRSR500134-1"/>
    </source>
</evidence>
<dbReference type="EMBL" id="CP019384">
    <property type="protein sequence ID" value="QAT17995.1"/>
    <property type="molecule type" value="Genomic_DNA"/>
</dbReference>
<proteinExistence type="inferred from homology"/>
<keyword evidence="14" id="KW-1185">Reference proteome</keyword>
<dbReference type="InterPro" id="IPR001732">
    <property type="entry name" value="UDP-Glc/GDP-Man_DH_N"/>
</dbReference>
<evidence type="ECO:0000256" key="5">
    <source>
        <dbReference type="ARBA" id="ARBA00023002"/>
    </source>
</evidence>
<keyword evidence="5 8" id="KW-0560">Oxidoreductase</keyword>
<dbReference type="Pfam" id="PF03721">
    <property type="entry name" value="UDPG_MGDP_dh_N"/>
    <property type="match status" value="1"/>
</dbReference>
<feature type="active site" description="Nucleophile" evidence="9">
    <location>
        <position position="260"/>
    </location>
</feature>
<evidence type="ECO:0000256" key="11">
    <source>
        <dbReference type="PIRSR" id="PIRSR500134-3"/>
    </source>
</evidence>
<dbReference type="SUPFAM" id="SSF52413">
    <property type="entry name" value="UDP-glucose/GDP-mannose dehydrogenase C-terminal domain"/>
    <property type="match status" value="1"/>
</dbReference>
<dbReference type="UniPathway" id="UPA00038">
    <property type="reaction ID" value="UER00491"/>
</dbReference>
<comment type="similarity">
    <text evidence="2 8">Belongs to the UDP-glucose/GDP-mannose dehydrogenase family.</text>
</comment>
<dbReference type="PANTHER" id="PTHR43750:SF3">
    <property type="entry name" value="UDP-GLUCOSE 6-DEHYDROGENASE TUAD"/>
    <property type="match status" value="1"/>
</dbReference>
<dbReference type="InterPro" id="IPR008927">
    <property type="entry name" value="6-PGluconate_DH-like_C_sf"/>
</dbReference>
<dbReference type="SMART" id="SM00984">
    <property type="entry name" value="UDPG_MGDP_dh_C"/>
    <property type="match status" value="1"/>
</dbReference>
<dbReference type="PANTHER" id="PTHR43750">
    <property type="entry name" value="UDP-GLUCOSE 6-DEHYDROGENASE TUAD"/>
    <property type="match status" value="1"/>
</dbReference>
<dbReference type="InterPro" id="IPR017476">
    <property type="entry name" value="UDP-Glc/GDP-Man"/>
</dbReference>
<gene>
    <name evidence="13" type="ORF">BU251_02990</name>
</gene>
<dbReference type="Pfam" id="PF03720">
    <property type="entry name" value="UDPG_MGDP_dh_C"/>
    <property type="match status" value="1"/>
</dbReference>
<sequence length="432" mass="47780">MKISIIGTGYVGLVTGACFAELGHDVICIDNDASKIQALKKLQVPFYEPGLEEMVRRHVRKGRLSFSGQIAHGVRKSDVIFIAIGTPPKENGEADLTGIENVVRTIAKSMRSYRLIVEKSTVPVDTGCRVRQTIEICKAKHVPFDVASNPEFLREGQAIHDFLHPDRIVIGVESAKAEKILRQLYAGIRAPLIVTDIKSAELIKHASNSFLALKISYINAVARVCEAAGADVERVAEGMGMDGRIGRAFLDAGIGFGGFCLPKDLEAFVRISQKLGYDFGLLKEAKRINESQKELFVRKIENSLWNIKDKTIAVAGLAFKPDTDDMRFAPSVDIIAMLQQLGARIRAYDPQATGKARGLLKDAKFCRDIYEAARGSDCLIIVTDWDEIKKMDLKRIKKLLKQPIIIDGRNVFEPSMLKAMGFSYVSIGRSQL</sequence>
<comment type="catalytic activity">
    <reaction evidence="7 8">
        <text>UDP-alpha-D-glucose + 2 NAD(+) + H2O = UDP-alpha-D-glucuronate + 2 NADH + 3 H(+)</text>
        <dbReference type="Rhea" id="RHEA:23596"/>
        <dbReference type="ChEBI" id="CHEBI:15377"/>
        <dbReference type="ChEBI" id="CHEBI:15378"/>
        <dbReference type="ChEBI" id="CHEBI:57540"/>
        <dbReference type="ChEBI" id="CHEBI:57945"/>
        <dbReference type="ChEBI" id="CHEBI:58052"/>
        <dbReference type="ChEBI" id="CHEBI:58885"/>
        <dbReference type="EC" id="1.1.1.22"/>
    </reaction>
</comment>
<dbReference type="InterPro" id="IPR014027">
    <property type="entry name" value="UDP-Glc/GDP-Man_DH_C"/>
</dbReference>
<dbReference type="GO" id="GO:0000271">
    <property type="term" value="P:polysaccharide biosynthetic process"/>
    <property type="evidence" value="ECO:0007669"/>
    <property type="project" value="InterPro"/>
</dbReference>
<feature type="binding site" evidence="10">
    <location>
        <position position="320"/>
    </location>
    <ligand>
        <name>substrate</name>
    </ligand>
</feature>
<dbReference type="PIRSF" id="PIRSF000124">
    <property type="entry name" value="UDPglc_GDPman_dh"/>
    <property type="match status" value="1"/>
</dbReference>
<feature type="binding site" evidence="10">
    <location>
        <begin position="249"/>
        <end position="253"/>
    </location>
    <ligand>
        <name>substrate</name>
    </ligand>
</feature>
<organism evidence="13 14">
    <name type="scientific">Velamenicoccus archaeovorus</name>
    <dbReference type="NCBI Taxonomy" id="1930593"/>
    <lineage>
        <taxon>Bacteria</taxon>
        <taxon>Pseudomonadati</taxon>
        <taxon>Candidatus Omnitrophota</taxon>
        <taxon>Candidatus Velamenicoccus</taxon>
    </lineage>
</organism>
<dbReference type="PIRSF" id="PIRSF500134">
    <property type="entry name" value="UDPglc_DH_bac"/>
    <property type="match status" value="1"/>
</dbReference>
<evidence type="ECO:0000256" key="6">
    <source>
        <dbReference type="ARBA" id="ARBA00023027"/>
    </source>
</evidence>
<dbReference type="Gene3D" id="1.20.5.100">
    <property type="entry name" value="Cytochrome c1, transmembrane anchor, C-terminal"/>
    <property type="match status" value="1"/>
</dbReference>
<dbReference type="GO" id="GO:0051287">
    <property type="term" value="F:NAD binding"/>
    <property type="evidence" value="ECO:0007669"/>
    <property type="project" value="InterPro"/>
</dbReference>
<dbReference type="Proteomes" id="UP000287243">
    <property type="component" value="Chromosome"/>
</dbReference>
<feature type="domain" description="UDP-glucose/GDP-mannose dehydrogenase C-terminal" evidence="12">
    <location>
        <begin position="313"/>
        <end position="414"/>
    </location>
</feature>
<feature type="binding site" evidence="11">
    <location>
        <position position="30"/>
    </location>
    <ligand>
        <name>NAD(+)</name>
        <dbReference type="ChEBI" id="CHEBI:57540"/>
    </ligand>
</feature>
<feature type="binding site" evidence="11">
    <location>
        <position position="86"/>
    </location>
    <ligand>
        <name>NAD(+)</name>
        <dbReference type="ChEBI" id="CHEBI:57540"/>
    </ligand>
</feature>
<evidence type="ECO:0000256" key="3">
    <source>
        <dbReference type="ARBA" id="ARBA00012954"/>
    </source>
</evidence>
<dbReference type="Pfam" id="PF00984">
    <property type="entry name" value="UDPG_MGDP_dh"/>
    <property type="match status" value="1"/>
</dbReference>
<evidence type="ECO:0000313" key="14">
    <source>
        <dbReference type="Proteomes" id="UP000287243"/>
    </source>
</evidence>
<evidence type="ECO:0000256" key="8">
    <source>
        <dbReference type="PIRNR" id="PIRNR000124"/>
    </source>
</evidence>
<evidence type="ECO:0000256" key="10">
    <source>
        <dbReference type="PIRSR" id="PIRSR500134-2"/>
    </source>
</evidence>
<dbReference type="SUPFAM" id="SSF48179">
    <property type="entry name" value="6-phosphogluconate dehydrogenase C-terminal domain-like"/>
    <property type="match status" value="1"/>
</dbReference>
<feature type="binding site" evidence="11">
    <location>
        <position position="155"/>
    </location>
    <ligand>
        <name>NAD(+)</name>
        <dbReference type="ChEBI" id="CHEBI:57540"/>
    </ligand>
</feature>
<dbReference type="SUPFAM" id="SSF51735">
    <property type="entry name" value="NAD(P)-binding Rossmann-fold domains"/>
    <property type="match status" value="1"/>
</dbReference>
<dbReference type="OrthoDB" id="9803238at2"/>
<dbReference type="InterPro" id="IPR014026">
    <property type="entry name" value="UDP-Glc/GDP-Man_DH_dimer"/>
</dbReference>
<dbReference type="InterPro" id="IPR036291">
    <property type="entry name" value="NAD(P)-bd_dom_sf"/>
</dbReference>
<feature type="binding site" evidence="10">
    <location>
        <begin position="152"/>
        <end position="155"/>
    </location>
    <ligand>
        <name>substrate</name>
    </ligand>
</feature>
<evidence type="ECO:0000259" key="12">
    <source>
        <dbReference type="SMART" id="SM00984"/>
    </source>
</evidence>
<evidence type="ECO:0000256" key="7">
    <source>
        <dbReference type="ARBA" id="ARBA00047473"/>
    </source>
</evidence>
<dbReference type="GO" id="GO:0006065">
    <property type="term" value="P:UDP-glucuronate biosynthetic process"/>
    <property type="evidence" value="ECO:0007669"/>
    <property type="project" value="UniProtKB-UniPathway"/>
</dbReference>
<evidence type="ECO:0000256" key="2">
    <source>
        <dbReference type="ARBA" id="ARBA00006601"/>
    </source>
</evidence>
<dbReference type="InterPro" id="IPR036220">
    <property type="entry name" value="UDP-Glc/GDP-Man_DH_C_sf"/>
</dbReference>
<reference evidence="13 14" key="1">
    <citation type="submission" date="2017-01" db="EMBL/GenBank/DDBJ databases">
        <title>First insights into the biology of 'candidatus Vampirococcus archaeovorus'.</title>
        <authorList>
            <person name="Kizina J."/>
            <person name="Jordan S."/>
            <person name="Stueber K."/>
            <person name="Reinhardt R."/>
            <person name="Harder J."/>
        </authorList>
    </citation>
    <scope>NUCLEOTIDE SEQUENCE [LARGE SCALE GENOMIC DNA]</scope>
    <source>
        <strain evidence="13 14">LiM</strain>
    </source>
</reference>
<dbReference type="GO" id="GO:0003979">
    <property type="term" value="F:UDP-glucose 6-dehydrogenase activity"/>
    <property type="evidence" value="ECO:0007669"/>
    <property type="project" value="UniProtKB-EC"/>
</dbReference>
<comment type="pathway">
    <text evidence="1">Nucleotide-sugar biosynthesis; UDP-alpha-D-glucuronate biosynthesis; UDP-alpha-D-glucuronate from UDP-alpha-D-glucose: step 1/1.</text>
</comment>
<feature type="binding site" evidence="11">
    <location>
        <position position="35"/>
    </location>
    <ligand>
        <name>NAD(+)</name>
        <dbReference type="ChEBI" id="CHEBI:57540"/>
    </ligand>
</feature>
<feature type="binding site" evidence="11">
    <location>
        <position position="263"/>
    </location>
    <ligand>
        <name>NAD(+)</name>
        <dbReference type="ChEBI" id="CHEBI:57540"/>
    </ligand>
</feature>
<accession>A0A410P715</accession>
<evidence type="ECO:0000256" key="1">
    <source>
        <dbReference type="ARBA" id="ARBA00004701"/>
    </source>
</evidence>
<evidence type="ECO:0000256" key="4">
    <source>
        <dbReference type="ARBA" id="ARBA00015132"/>
    </source>
</evidence>
<feature type="binding site" evidence="10">
    <location>
        <position position="204"/>
    </location>
    <ligand>
        <name>substrate</name>
    </ligand>
</feature>
<feature type="binding site" evidence="11">
    <location>
        <position position="121"/>
    </location>
    <ligand>
        <name>NAD(+)</name>
        <dbReference type="ChEBI" id="CHEBI:57540"/>
    </ligand>
</feature>
<dbReference type="RefSeq" id="WP_128699410.1">
    <property type="nucleotide sequence ID" value="NZ_CP019384.1"/>
</dbReference>
<keyword evidence="6 8" id="KW-0520">NAD</keyword>
<dbReference type="Gene3D" id="3.40.50.720">
    <property type="entry name" value="NAD(P)-binding Rossmann-like Domain"/>
    <property type="match status" value="2"/>
</dbReference>
<dbReference type="KEGG" id="vai:BU251_02990"/>
<dbReference type="PROSITE" id="PS51257">
    <property type="entry name" value="PROKAR_LIPOPROTEIN"/>
    <property type="match status" value="1"/>
</dbReference>